<keyword evidence="6" id="KW-0720">Serine protease</keyword>
<evidence type="ECO:0000256" key="1">
    <source>
        <dbReference type="ARBA" id="ARBA00004613"/>
    </source>
</evidence>
<dbReference type="SUPFAM" id="SSF50494">
    <property type="entry name" value="Trypsin-like serine proteases"/>
    <property type="match status" value="3"/>
</dbReference>
<evidence type="ECO:0000256" key="7">
    <source>
        <dbReference type="ARBA" id="ARBA00023145"/>
    </source>
</evidence>
<keyword evidence="3" id="KW-0645">Protease</keyword>
<dbReference type="GO" id="GO:0004252">
    <property type="term" value="F:serine-type endopeptidase activity"/>
    <property type="evidence" value="ECO:0007669"/>
    <property type="project" value="InterPro"/>
</dbReference>
<dbReference type="VEuPathDB" id="VectorBase:ADIR000413"/>
<dbReference type="InterPro" id="IPR009003">
    <property type="entry name" value="Peptidase_S1_PA"/>
</dbReference>
<dbReference type="InterPro" id="IPR018114">
    <property type="entry name" value="TRYPSIN_HIS"/>
</dbReference>
<evidence type="ECO:0000313" key="13">
    <source>
        <dbReference type="Proteomes" id="UP000075884"/>
    </source>
</evidence>
<evidence type="ECO:0000259" key="11">
    <source>
        <dbReference type="PROSITE" id="PS50240"/>
    </source>
</evidence>
<dbReference type="Pfam" id="PF00089">
    <property type="entry name" value="Trypsin"/>
    <property type="match status" value="1"/>
</dbReference>
<evidence type="ECO:0000256" key="4">
    <source>
        <dbReference type="ARBA" id="ARBA00022729"/>
    </source>
</evidence>
<accession>A0A182MYF8</accession>
<name>A0A182MYF8_9DIPT</name>
<evidence type="ECO:0000256" key="9">
    <source>
        <dbReference type="ARBA" id="ARBA00024195"/>
    </source>
</evidence>
<keyword evidence="5" id="KW-0378">Hydrolase</keyword>
<dbReference type="PROSITE" id="PS50240">
    <property type="entry name" value="TRYPSIN_DOM"/>
    <property type="match status" value="1"/>
</dbReference>
<reference evidence="12" key="2">
    <citation type="submission" date="2020-05" db="UniProtKB">
        <authorList>
            <consortium name="EnsemblMetazoa"/>
        </authorList>
    </citation>
    <scope>IDENTIFICATION</scope>
    <source>
        <strain evidence="12">WRAIR2</strain>
    </source>
</reference>
<keyword evidence="7" id="KW-0865">Zymogen</keyword>
<keyword evidence="13" id="KW-1185">Reference proteome</keyword>
<comment type="subcellular location">
    <subcellularLocation>
        <location evidence="1">Secreted</location>
    </subcellularLocation>
</comment>
<keyword evidence="2" id="KW-0964">Secreted</keyword>
<keyword evidence="4 10" id="KW-0732">Signal</keyword>
<evidence type="ECO:0000256" key="5">
    <source>
        <dbReference type="ARBA" id="ARBA00022801"/>
    </source>
</evidence>
<evidence type="ECO:0000313" key="12">
    <source>
        <dbReference type="EnsemblMetazoa" id="ADIR000413-PA"/>
    </source>
</evidence>
<dbReference type="EnsemblMetazoa" id="ADIR000413-RA">
    <property type="protein sequence ID" value="ADIR000413-PA"/>
    <property type="gene ID" value="ADIR000413"/>
</dbReference>
<dbReference type="InterPro" id="IPR001314">
    <property type="entry name" value="Peptidase_S1A"/>
</dbReference>
<evidence type="ECO:0000256" key="10">
    <source>
        <dbReference type="SAM" id="SignalP"/>
    </source>
</evidence>
<evidence type="ECO:0000256" key="8">
    <source>
        <dbReference type="ARBA" id="ARBA00023157"/>
    </source>
</evidence>
<protein>
    <recommendedName>
        <fullName evidence="11">Peptidase S1 domain-containing protein</fullName>
    </recommendedName>
</protein>
<dbReference type="CDD" id="cd00190">
    <property type="entry name" value="Tryp_SPc"/>
    <property type="match status" value="1"/>
</dbReference>
<reference evidence="13" key="1">
    <citation type="submission" date="2013-03" db="EMBL/GenBank/DDBJ databases">
        <title>The Genome Sequence of Anopheles dirus WRAIR2.</title>
        <authorList>
            <consortium name="The Broad Institute Genomics Platform"/>
            <person name="Neafsey D.E."/>
            <person name="Walton C."/>
            <person name="Walker B."/>
            <person name="Young S.K."/>
            <person name="Zeng Q."/>
            <person name="Gargeya S."/>
            <person name="Fitzgerald M."/>
            <person name="Haas B."/>
            <person name="Abouelleil A."/>
            <person name="Allen A.W."/>
            <person name="Alvarado L."/>
            <person name="Arachchi H.M."/>
            <person name="Berlin A.M."/>
            <person name="Chapman S.B."/>
            <person name="Gainer-Dewar J."/>
            <person name="Goldberg J."/>
            <person name="Griggs A."/>
            <person name="Gujja S."/>
            <person name="Hansen M."/>
            <person name="Howarth C."/>
            <person name="Imamovic A."/>
            <person name="Ireland A."/>
            <person name="Larimer J."/>
            <person name="McCowan C."/>
            <person name="Murphy C."/>
            <person name="Pearson M."/>
            <person name="Poon T.W."/>
            <person name="Priest M."/>
            <person name="Roberts A."/>
            <person name="Saif S."/>
            <person name="Shea T."/>
            <person name="Sisk P."/>
            <person name="Sykes S."/>
            <person name="Wortman J."/>
            <person name="Nusbaum C."/>
            <person name="Birren B."/>
        </authorList>
    </citation>
    <scope>NUCLEOTIDE SEQUENCE [LARGE SCALE GENOMIC DNA]</scope>
    <source>
        <strain evidence="13">WRAIR2</strain>
    </source>
</reference>
<proteinExistence type="inferred from homology"/>
<dbReference type="SMART" id="SM00020">
    <property type="entry name" value="Tryp_SPc"/>
    <property type="match status" value="1"/>
</dbReference>
<evidence type="ECO:0000256" key="6">
    <source>
        <dbReference type="ARBA" id="ARBA00022825"/>
    </source>
</evidence>
<dbReference type="InterPro" id="IPR001254">
    <property type="entry name" value="Trypsin_dom"/>
</dbReference>
<feature type="signal peptide" evidence="10">
    <location>
        <begin position="1"/>
        <end position="24"/>
    </location>
</feature>
<dbReference type="PANTHER" id="PTHR24260:SF136">
    <property type="entry name" value="GH08193P-RELATED"/>
    <property type="match status" value="1"/>
</dbReference>
<dbReference type="PROSITE" id="PS00134">
    <property type="entry name" value="TRYPSIN_HIS"/>
    <property type="match status" value="1"/>
</dbReference>
<keyword evidence="8" id="KW-1015">Disulfide bond</keyword>
<dbReference type="FunFam" id="2.40.10.10:FF:000146">
    <property type="entry name" value="Serine protease 53"/>
    <property type="match status" value="1"/>
</dbReference>
<dbReference type="GO" id="GO:0006508">
    <property type="term" value="P:proteolysis"/>
    <property type="evidence" value="ECO:0007669"/>
    <property type="project" value="UniProtKB-KW"/>
</dbReference>
<comment type="similarity">
    <text evidence="9">Belongs to the peptidase S1 family. CLIP subfamily.</text>
</comment>
<dbReference type="Gene3D" id="2.40.10.10">
    <property type="entry name" value="Trypsin-like serine proteases"/>
    <property type="match status" value="3"/>
</dbReference>
<dbReference type="InterPro" id="IPR043504">
    <property type="entry name" value="Peptidase_S1_PA_chymotrypsin"/>
</dbReference>
<feature type="chain" id="PRO_5008129019" description="Peptidase S1 domain-containing protein" evidence="10">
    <location>
        <begin position="25"/>
        <end position="761"/>
    </location>
</feature>
<dbReference type="Proteomes" id="UP000075884">
    <property type="component" value="Unassembled WGS sequence"/>
</dbReference>
<evidence type="ECO:0000256" key="2">
    <source>
        <dbReference type="ARBA" id="ARBA00022525"/>
    </source>
</evidence>
<dbReference type="PRINTS" id="PR00722">
    <property type="entry name" value="CHYMOTRYPSIN"/>
</dbReference>
<dbReference type="GO" id="GO:0005576">
    <property type="term" value="C:extracellular region"/>
    <property type="evidence" value="ECO:0007669"/>
    <property type="project" value="UniProtKB-SubCell"/>
</dbReference>
<dbReference type="PANTHER" id="PTHR24260">
    <property type="match status" value="1"/>
</dbReference>
<evidence type="ECO:0000256" key="3">
    <source>
        <dbReference type="ARBA" id="ARBA00022670"/>
    </source>
</evidence>
<dbReference type="InterPro" id="IPR051333">
    <property type="entry name" value="CLIP_Serine_Protease"/>
</dbReference>
<dbReference type="STRING" id="7168.A0A182MYF8"/>
<sequence>MSFPKIRNLLLYTILLCAVRATFANDQRLVCGRRRVKVEYLLQHGTDAKPGHWPWHAAIFHRKERFEYACGGSILDHNTILTAAHCVSTAHGVLHRNRISVHVGRLHLSMENEYTETLEVAEIIVHPGFTVHGVVDDIALIKLTTNITMSVYVQPVCLWNMDDRLESIIGHNGTIVGFGLTEEDVVSEQLKQAFVCVVDPVECLATDRSVYGSHLTKEMFCGKGQEGVSACNGDSGGGMFFQAGGRWFIRGVVSFIPGRQNDNVLCDGSKSTVFTDVAKYLTWITEHIDQRAIVDHADDFEVDYEEKLKLFDFDTCGYYEEGTDIFWVGGLFYETPYGQPELRCLFTWINERYAIGPAHCFPKDATSYINYSDCVRNYAKAGIPISLSDKNFCVDLKNASGTKTACNPLPAGAPIASAVWHGGKAHFMLRGFNIFHQTCDSSKPLVNLNITQYMDWILYNMSNQKLKQLDAASCQTRFVQHGYLINQEHIPLCAIHSDNERQRPVPVVSGASLQVLLKFKGENRYFLRGMQHPFQYNASSSNIENAMLPYLFTDIHSHIDWIVDTIKNQTNRNATTYRNLNSSPSELGFGDNETEDDQLAMAVTFNERSIRPVCLPLTDAARASGYKRSNLITIGYLNKQGLLAAKAGDRLTELETCQKSFRRYLLNGTICIETPPMNPGETYDERQGSPIITIEKLNESDKYFLRGLSLYSANNAFYNSKLAISYIEIEDFLDWILDNMNETLHRKTQAFDLTEMLIFGD</sequence>
<organism evidence="12 13">
    <name type="scientific">Anopheles dirus</name>
    <dbReference type="NCBI Taxonomy" id="7168"/>
    <lineage>
        <taxon>Eukaryota</taxon>
        <taxon>Metazoa</taxon>
        <taxon>Ecdysozoa</taxon>
        <taxon>Arthropoda</taxon>
        <taxon>Hexapoda</taxon>
        <taxon>Insecta</taxon>
        <taxon>Pterygota</taxon>
        <taxon>Neoptera</taxon>
        <taxon>Endopterygota</taxon>
        <taxon>Diptera</taxon>
        <taxon>Nematocera</taxon>
        <taxon>Culicoidea</taxon>
        <taxon>Culicidae</taxon>
        <taxon>Anophelinae</taxon>
        <taxon>Anopheles</taxon>
    </lineage>
</organism>
<dbReference type="AlphaFoldDB" id="A0A182MYF8"/>
<feature type="domain" description="Peptidase S1" evidence="11">
    <location>
        <begin position="29"/>
        <end position="289"/>
    </location>
</feature>